<name>A0A0A9G1D1_ARUDO</name>
<proteinExistence type="predicted"/>
<evidence type="ECO:0000313" key="2">
    <source>
        <dbReference type="EMBL" id="JAE18890.1"/>
    </source>
</evidence>
<reference evidence="2" key="1">
    <citation type="submission" date="2014-09" db="EMBL/GenBank/DDBJ databases">
        <authorList>
            <person name="Magalhaes I.L.F."/>
            <person name="Oliveira U."/>
            <person name="Santos F.R."/>
            <person name="Vidigal T.H.D.A."/>
            <person name="Brescovit A.D."/>
            <person name="Santos A.J."/>
        </authorList>
    </citation>
    <scope>NUCLEOTIDE SEQUENCE</scope>
    <source>
        <tissue evidence="2">Shoot tissue taken approximately 20 cm above the soil surface</tissue>
    </source>
</reference>
<feature type="transmembrane region" description="Helical" evidence="1">
    <location>
        <begin position="47"/>
        <end position="65"/>
    </location>
</feature>
<protein>
    <submittedName>
        <fullName evidence="2">Uncharacterized protein</fullName>
    </submittedName>
</protein>
<organism evidence="2">
    <name type="scientific">Arundo donax</name>
    <name type="common">Giant reed</name>
    <name type="synonym">Donax arundinaceus</name>
    <dbReference type="NCBI Taxonomy" id="35708"/>
    <lineage>
        <taxon>Eukaryota</taxon>
        <taxon>Viridiplantae</taxon>
        <taxon>Streptophyta</taxon>
        <taxon>Embryophyta</taxon>
        <taxon>Tracheophyta</taxon>
        <taxon>Spermatophyta</taxon>
        <taxon>Magnoliopsida</taxon>
        <taxon>Liliopsida</taxon>
        <taxon>Poales</taxon>
        <taxon>Poaceae</taxon>
        <taxon>PACMAD clade</taxon>
        <taxon>Arundinoideae</taxon>
        <taxon>Arundineae</taxon>
        <taxon>Arundo</taxon>
    </lineage>
</organism>
<dbReference type="EMBL" id="GBRH01179006">
    <property type="protein sequence ID" value="JAE18890.1"/>
    <property type="molecule type" value="Transcribed_RNA"/>
</dbReference>
<accession>A0A0A9G1D1</accession>
<keyword evidence="1" id="KW-0812">Transmembrane</keyword>
<sequence>MIHLDLLLEEQKKTCDFICSFAHFLLQLPEHLCKLCHIFLFLIKRKMLIKSIDFFCLFVSSWFLVSPLHLNFSYF</sequence>
<reference evidence="2" key="2">
    <citation type="journal article" date="2015" name="Data Brief">
        <title>Shoot transcriptome of the giant reed, Arundo donax.</title>
        <authorList>
            <person name="Barrero R.A."/>
            <person name="Guerrero F.D."/>
            <person name="Moolhuijzen P."/>
            <person name="Goolsby J.A."/>
            <person name="Tidwell J."/>
            <person name="Bellgard S.E."/>
            <person name="Bellgard M.I."/>
        </authorList>
    </citation>
    <scope>NUCLEOTIDE SEQUENCE</scope>
    <source>
        <tissue evidence="2">Shoot tissue taken approximately 20 cm above the soil surface</tissue>
    </source>
</reference>
<evidence type="ECO:0000256" key="1">
    <source>
        <dbReference type="SAM" id="Phobius"/>
    </source>
</evidence>
<keyword evidence="1" id="KW-1133">Transmembrane helix</keyword>
<dbReference type="AlphaFoldDB" id="A0A0A9G1D1"/>
<keyword evidence="1" id="KW-0472">Membrane</keyword>